<evidence type="ECO:0000256" key="1">
    <source>
        <dbReference type="ARBA" id="ARBA00001954"/>
    </source>
</evidence>
<evidence type="ECO:0000259" key="17">
    <source>
        <dbReference type="PROSITE" id="PS51183"/>
    </source>
</evidence>
<comment type="similarity">
    <text evidence="3">Belongs to the JARID1 histone demethylase family.</text>
</comment>
<feature type="compositionally biased region" description="Pro residues" evidence="14">
    <location>
        <begin position="1633"/>
        <end position="1646"/>
    </location>
</feature>
<feature type="region of interest" description="Disordered" evidence="14">
    <location>
        <begin position="134"/>
        <end position="153"/>
    </location>
</feature>
<feature type="domain" description="JmjC" evidence="18">
    <location>
        <begin position="579"/>
        <end position="745"/>
    </location>
</feature>
<organism evidence="19 20">
    <name type="scientific">Armillaria ostoyae</name>
    <name type="common">Armillaria root rot fungus</name>
    <dbReference type="NCBI Taxonomy" id="47428"/>
    <lineage>
        <taxon>Eukaryota</taxon>
        <taxon>Fungi</taxon>
        <taxon>Dikarya</taxon>
        <taxon>Basidiomycota</taxon>
        <taxon>Agaricomycotina</taxon>
        <taxon>Agaricomycetes</taxon>
        <taxon>Agaricomycetidae</taxon>
        <taxon>Agaricales</taxon>
        <taxon>Marasmiineae</taxon>
        <taxon>Physalacriaceae</taxon>
        <taxon>Armillaria</taxon>
    </lineage>
</organism>
<dbReference type="GO" id="GO:0034647">
    <property type="term" value="F:histone H3K4me/H3K4me2/H3K4me3 demethylase activity"/>
    <property type="evidence" value="ECO:0007669"/>
    <property type="project" value="UniProtKB-EC"/>
</dbReference>
<dbReference type="Pfam" id="PF01388">
    <property type="entry name" value="ARID"/>
    <property type="match status" value="1"/>
</dbReference>
<name>A0A284R0U1_ARMOS</name>
<keyword evidence="6" id="KW-0677">Repeat</keyword>
<dbReference type="EC" id="1.14.11.67" evidence="4"/>
<dbReference type="SMART" id="SM01014">
    <property type="entry name" value="ARID"/>
    <property type="match status" value="1"/>
</dbReference>
<dbReference type="Pfam" id="PF02928">
    <property type="entry name" value="zf-C5HC2"/>
    <property type="match status" value="1"/>
</dbReference>
<dbReference type="InterPro" id="IPR004198">
    <property type="entry name" value="Znf_C5HC2"/>
</dbReference>
<dbReference type="OMA" id="KERNWHF"/>
<dbReference type="PROSITE" id="PS50016">
    <property type="entry name" value="ZF_PHD_2"/>
    <property type="match status" value="1"/>
</dbReference>
<feature type="compositionally biased region" description="Basic and acidic residues" evidence="14">
    <location>
        <begin position="1718"/>
        <end position="1729"/>
    </location>
</feature>
<dbReference type="Pfam" id="PF02375">
    <property type="entry name" value="JmjN"/>
    <property type="match status" value="1"/>
</dbReference>
<dbReference type="GO" id="GO:0008270">
    <property type="term" value="F:zinc ion binding"/>
    <property type="evidence" value="ECO:0007669"/>
    <property type="project" value="UniProtKB-KW"/>
</dbReference>
<evidence type="ECO:0000256" key="6">
    <source>
        <dbReference type="ARBA" id="ARBA00022737"/>
    </source>
</evidence>
<dbReference type="PANTHER" id="PTHR10694">
    <property type="entry name" value="LYSINE-SPECIFIC DEMETHYLASE"/>
    <property type="match status" value="1"/>
</dbReference>
<dbReference type="SMART" id="SM00249">
    <property type="entry name" value="PHD"/>
    <property type="match status" value="3"/>
</dbReference>
<feature type="compositionally biased region" description="Polar residues" evidence="14">
    <location>
        <begin position="134"/>
        <end position="143"/>
    </location>
</feature>
<evidence type="ECO:0000256" key="12">
    <source>
        <dbReference type="ARBA" id="ARBA00048734"/>
    </source>
</evidence>
<dbReference type="CDD" id="cd15545">
    <property type="entry name" value="PHD_BAZ2A_like"/>
    <property type="match status" value="1"/>
</dbReference>
<keyword evidence="20" id="KW-1185">Reference proteome</keyword>
<dbReference type="Gene3D" id="1.10.150.60">
    <property type="entry name" value="ARID DNA-binding domain"/>
    <property type="match status" value="1"/>
</dbReference>
<dbReference type="InterPro" id="IPR036431">
    <property type="entry name" value="ARID_dom_sf"/>
</dbReference>
<dbReference type="SUPFAM" id="SSF46774">
    <property type="entry name" value="ARID-like"/>
    <property type="match status" value="1"/>
</dbReference>
<feature type="compositionally biased region" description="Polar residues" evidence="14">
    <location>
        <begin position="385"/>
        <end position="398"/>
    </location>
</feature>
<dbReference type="Proteomes" id="UP000219338">
    <property type="component" value="Unassembled WGS sequence"/>
</dbReference>
<evidence type="ECO:0000256" key="4">
    <source>
        <dbReference type="ARBA" id="ARBA00012902"/>
    </source>
</evidence>
<dbReference type="Gene3D" id="3.30.40.10">
    <property type="entry name" value="Zinc/RING finger domain, C3HC4 (zinc finger)"/>
    <property type="match status" value="1"/>
</dbReference>
<dbReference type="InterPro" id="IPR003349">
    <property type="entry name" value="JmjN"/>
</dbReference>
<evidence type="ECO:0000256" key="9">
    <source>
        <dbReference type="ARBA" id="ARBA00023002"/>
    </source>
</evidence>
<dbReference type="Gene3D" id="2.60.120.650">
    <property type="entry name" value="Cupin"/>
    <property type="match status" value="1"/>
</dbReference>
<dbReference type="InterPro" id="IPR013637">
    <property type="entry name" value="Lys_sp_deMease-like_dom"/>
</dbReference>
<dbReference type="InterPro" id="IPR048615">
    <property type="entry name" value="KDM5_C-hel"/>
</dbReference>
<evidence type="ECO:0000256" key="13">
    <source>
        <dbReference type="PROSITE-ProRule" id="PRU00146"/>
    </source>
</evidence>
<feature type="region of interest" description="Disordered" evidence="14">
    <location>
        <begin position="1"/>
        <end position="94"/>
    </location>
</feature>
<evidence type="ECO:0000256" key="5">
    <source>
        <dbReference type="ARBA" id="ARBA00022723"/>
    </source>
</evidence>
<accession>A0A284R0U1</accession>
<evidence type="ECO:0000256" key="3">
    <source>
        <dbReference type="ARBA" id="ARBA00006801"/>
    </source>
</evidence>
<dbReference type="InterPro" id="IPR019787">
    <property type="entry name" value="Znf_PHD-finger"/>
</dbReference>
<evidence type="ECO:0000256" key="11">
    <source>
        <dbReference type="ARBA" id="ARBA00023242"/>
    </source>
</evidence>
<feature type="compositionally biased region" description="Low complexity" evidence="14">
    <location>
        <begin position="351"/>
        <end position="363"/>
    </location>
</feature>
<evidence type="ECO:0000259" key="16">
    <source>
        <dbReference type="PROSITE" id="PS51011"/>
    </source>
</evidence>
<dbReference type="FunFam" id="1.10.150.60:FF:000016">
    <property type="entry name" value="Putative Lysine-specific demethylase 5B"/>
    <property type="match status" value="1"/>
</dbReference>
<dbReference type="SMART" id="SM00545">
    <property type="entry name" value="JmjN"/>
    <property type="match status" value="1"/>
</dbReference>
<dbReference type="SMART" id="SM00558">
    <property type="entry name" value="JmjC"/>
    <property type="match status" value="1"/>
</dbReference>
<feature type="compositionally biased region" description="Polar residues" evidence="14">
    <location>
        <begin position="21"/>
        <end position="51"/>
    </location>
</feature>
<feature type="compositionally biased region" description="Pro residues" evidence="14">
    <location>
        <begin position="1678"/>
        <end position="1696"/>
    </location>
</feature>
<dbReference type="Pfam" id="PF00628">
    <property type="entry name" value="PHD"/>
    <property type="match status" value="2"/>
</dbReference>
<dbReference type="PROSITE" id="PS01359">
    <property type="entry name" value="ZF_PHD_1"/>
    <property type="match status" value="2"/>
</dbReference>
<dbReference type="InterPro" id="IPR003347">
    <property type="entry name" value="JmjC_dom"/>
</dbReference>
<comment type="catalytic activity">
    <reaction evidence="12">
        <text>N(6),N(6),N(6)-trimethyl-L-lysyl(4)-[histone H3] + 3 2-oxoglutarate + 3 O2 = L-lysyl(4)-[histone H3] + 3 formaldehyde + 3 succinate + 3 CO2</text>
        <dbReference type="Rhea" id="RHEA:60208"/>
        <dbReference type="Rhea" id="RHEA-COMP:15537"/>
        <dbReference type="Rhea" id="RHEA-COMP:15547"/>
        <dbReference type="ChEBI" id="CHEBI:15379"/>
        <dbReference type="ChEBI" id="CHEBI:16526"/>
        <dbReference type="ChEBI" id="CHEBI:16810"/>
        <dbReference type="ChEBI" id="CHEBI:16842"/>
        <dbReference type="ChEBI" id="CHEBI:29969"/>
        <dbReference type="ChEBI" id="CHEBI:30031"/>
        <dbReference type="ChEBI" id="CHEBI:61961"/>
        <dbReference type="EC" id="1.14.11.67"/>
    </reaction>
</comment>
<evidence type="ECO:0000256" key="14">
    <source>
        <dbReference type="SAM" id="MobiDB-lite"/>
    </source>
</evidence>
<keyword evidence="11" id="KW-0539">Nucleus</keyword>
<dbReference type="SMART" id="SM00501">
    <property type="entry name" value="BRIGHT"/>
    <property type="match status" value="1"/>
</dbReference>
<evidence type="ECO:0000256" key="7">
    <source>
        <dbReference type="ARBA" id="ARBA00022771"/>
    </source>
</evidence>
<dbReference type="InterPro" id="IPR011011">
    <property type="entry name" value="Znf_FYVE_PHD"/>
</dbReference>
<feature type="domain" description="JmjN" evidence="17">
    <location>
        <begin position="161"/>
        <end position="202"/>
    </location>
</feature>
<dbReference type="PANTHER" id="PTHR10694:SF33">
    <property type="entry name" value="LYSINE-SPECIFIC DEMETHYLASE 5"/>
    <property type="match status" value="1"/>
</dbReference>
<dbReference type="EMBL" id="FUEG01000003">
    <property type="protein sequence ID" value="SJL02346.1"/>
    <property type="molecule type" value="Genomic_DNA"/>
</dbReference>
<dbReference type="InterPro" id="IPR013083">
    <property type="entry name" value="Znf_RING/FYVE/PHD"/>
</dbReference>
<keyword evidence="9" id="KW-0560">Oxidoreductase</keyword>
<dbReference type="InterPro" id="IPR001965">
    <property type="entry name" value="Znf_PHD"/>
</dbReference>
<keyword evidence="10" id="KW-0408">Iron</keyword>
<dbReference type="PROSITE" id="PS51011">
    <property type="entry name" value="ARID"/>
    <property type="match status" value="1"/>
</dbReference>
<evidence type="ECO:0000259" key="18">
    <source>
        <dbReference type="PROSITE" id="PS51184"/>
    </source>
</evidence>
<dbReference type="SUPFAM" id="SSF51197">
    <property type="entry name" value="Clavaminate synthase-like"/>
    <property type="match status" value="1"/>
</dbReference>
<reference evidence="20" key="1">
    <citation type="journal article" date="2017" name="Nat. Ecol. Evol.">
        <title>Genome expansion and lineage-specific genetic innovations in the forest pathogenic fungi Armillaria.</title>
        <authorList>
            <person name="Sipos G."/>
            <person name="Prasanna A.N."/>
            <person name="Walter M.C."/>
            <person name="O'Connor E."/>
            <person name="Balint B."/>
            <person name="Krizsan K."/>
            <person name="Kiss B."/>
            <person name="Hess J."/>
            <person name="Varga T."/>
            <person name="Slot J."/>
            <person name="Riley R."/>
            <person name="Boka B."/>
            <person name="Rigling D."/>
            <person name="Barry K."/>
            <person name="Lee J."/>
            <person name="Mihaltcheva S."/>
            <person name="LaButti K."/>
            <person name="Lipzen A."/>
            <person name="Waldron R."/>
            <person name="Moloney N.M."/>
            <person name="Sperisen C."/>
            <person name="Kredics L."/>
            <person name="Vagvoelgyi C."/>
            <person name="Patrignani A."/>
            <person name="Fitzpatrick D."/>
            <person name="Nagy I."/>
            <person name="Doyle S."/>
            <person name="Anderson J.B."/>
            <person name="Grigoriev I.V."/>
            <person name="Gueldener U."/>
            <person name="Muensterkoetter M."/>
            <person name="Nagy L.G."/>
        </authorList>
    </citation>
    <scope>NUCLEOTIDE SEQUENCE [LARGE SCALE GENOMIC DNA]</scope>
    <source>
        <strain evidence="20">C18/9</strain>
    </source>
</reference>
<dbReference type="PROSITE" id="PS51183">
    <property type="entry name" value="JMJN"/>
    <property type="match status" value="1"/>
</dbReference>
<feature type="domain" description="PHD-type" evidence="15">
    <location>
        <begin position="425"/>
        <end position="475"/>
    </location>
</feature>
<evidence type="ECO:0000256" key="2">
    <source>
        <dbReference type="ARBA" id="ARBA00004123"/>
    </source>
</evidence>
<feature type="region of interest" description="Disordered" evidence="14">
    <location>
        <begin position="318"/>
        <end position="403"/>
    </location>
</feature>
<evidence type="ECO:0000256" key="8">
    <source>
        <dbReference type="ARBA" id="ARBA00022833"/>
    </source>
</evidence>
<dbReference type="Pfam" id="PF08429">
    <property type="entry name" value="PLU-1"/>
    <property type="match status" value="1"/>
</dbReference>
<keyword evidence="8" id="KW-0862">Zinc</keyword>
<evidence type="ECO:0000313" key="19">
    <source>
        <dbReference type="EMBL" id="SJL02346.1"/>
    </source>
</evidence>
<feature type="compositionally biased region" description="Low complexity" evidence="14">
    <location>
        <begin position="1664"/>
        <end position="1677"/>
    </location>
</feature>
<feature type="compositionally biased region" description="Low complexity" evidence="14">
    <location>
        <begin position="1"/>
        <end position="13"/>
    </location>
</feature>
<dbReference type="CDD" id="cd15489">
    <property type="entry name" value="PHD_SF"/>
    <property type="match status" value="1"/>
</dbReference>
<dbReference type="SUPFAM" id="SSF57903">
    <property type="entry name" value="FYVE/PHD zinc finger"/>
    <property type="match status" value="2"/>
</dbReference>
<dbReference type="OrthoDB" id="1678912at2759"/>
<evidence type="ECO:0000259" key="15">
    <source>
        <dbReference type="PROSITE" id="PS50016"/>
    </source>
</evidence>
<dbReference type="Pfam" id="PF21323">
    <property type="entry name" value="KDM5_C-hel"/>
    <property type="match status" value="1"/>
</dbReference>
<proteinExistence type="inferred from homology"/>
<dbReference type="GO" id="GO:0003677">
    <property type="term" value="F:DNA binding"/>
    <property type="evidence" value="ECO:0007669"/>
    <property type="project" value="InterPro"/>
</dbReference>
<feature type="domain" description="ARID" evidence="16">
    <location>
        <begin position="226"/>
        <end position="317"/>
    </location>
</feature>
<protein>
    <recommendedName>
        <fullName evidence="4">[histone H3]-trimethyl-L-lysine(4) demethylase</fullName>
        <ecNumber evidence="4">1.14.11.67</ecNumber>
    </recommendedName>
</protein>
<keyword evidence="7 13" id="KW-0863">Zinc-finger</keyword>
<gene>
    <name evidence="19" type="ORF">ARMOST_05672</name>
</gene>
<evidence type="ECO:0000256" key="10">
    <source>
        <dbReference type="ARBA" id="ARBA00023004"/>
    </source>
</evidence>
<dbReference type="STRING" id="47428.A0A284R0U1"/>
<comment type="subcellular location">
    <subcellularLocation>
        <location evidence="2">Nucleus</location>
    </subcellularLocation>
</comment>
<dbReference type="PROSITE" id="PS51184">
    <property type="entry name" value="JMJC"/>
    <property type="match status" value="1"/>
</dbReference>
<keyword evidence="5" id="KW-0479">Metal-binding</keyword>
<dbReference type="InterPro" id="IPR019786">
    <property type="entry name" value="Zinc_finger_PHD-type_CS"/>
</dbReference>
<dbReference type="GO" id="GO:0005634">
    <property type="term" value="C:nucleus"/>
    <property type="evidence" value="ECO:0007669"/>
    <property type="project" value="UniProtKB-SubCell"/>
</dbReference>
<dbReference type="GO" id="GO:0006355">
    <property type="term" value="P:regulation of DNA-templated transcription"/>
    <property type="evidence" value="ECO:0007669"/>
    <property type="project" value="TreeGrafter"/>
</dbReference>
<dbReference type="Pfam" id="PF02373">
    <property type="entry name" value="JmjC"/>
    <property type="match status" value="1"/>
</dbReference>
<feature type="region of interest" description="Disordered" evidence="14">
    <location>
        <begin position="1617"/>
        <end position="1788"/>
    </location>
</feature>
<sequence length="1807" mass="204965">MHGSPSTSTPRGSPSKRNKSSRFTTPTPAQAVSNSASSSKLPDQPTSTFYSCISIPVEGAIPIEDEPIRDSRTPLPELSSEQKRAPRKSKTDALAAMKDREISYSVDRDDSEPPDLLEEMYRNAAPISVSPTLDLSTVKTTSPRGYKPPPNVSRPFEIQDCPEYFPTAEEFKDPMAYVNSIADEAKAFGICKIVPPEGWKMPFVTNTETFRFKTRLQRLNSIEAASRAKINFLEQLYRFHKQQGNARVVIPTINHKPLDLWLLKKEVNKLGGYEAVTRDKKWSELGRLLGYRGIQGLATQIKQSYLRVVLPYERFCDQPRNAPSTPSTSAQSGKPPSRSDTNGVDPAPAFSPLTPSSPLSEPPLDSDEEEDGPGTPTRPRRSRRVNSSDPTASNTKKSAVNAGPAVPVDIPAVLHSKIGAKEITEAHCEICLQDDNGTSMLLCDGCDCGFHTFCLTPRVKSIPKGQWYCHACLSGSGRDFGFDEGDEHTLSSFQARDAEFRRVWFKTHPPLKPENAMDVDDPTNARIGNVTLSEYDMENEFWRLVQTPHETVEIEYGADVHSTTHGSAMPTMESHPLDPYAKDPWNLNNIPIVNDSLLRFIKSDISGMTVPWTYVGMTFSTFCWHNEDHYTYSINFMHWGETKTWYGIAGEDADLFEAAIRSEAPDLFEAQPDLLFQLVTLMNPQLVKEAGVRVFACNQRAGEFVITFPKSYHAGFNHGLNFNEAVNFALPDWLPHGRDCVQRYRDHRKLPVFSHDELVITITQQSQSITTAIWLIDSLREMTDREMRDRETARSMGMAQILDEQDRPEDQYQCAVCKAFCYLSQVTSSCTTQVVCVDHAHLLCDKADHQATYTLRKRFSDDELLEILAKVEERAAIPSTWQTKLSKLLSDSPKPPLRSLRALLAEGERINYHIPELAHLKKCVAKANEWVDEANAFIVRKQSRKRSRRSRGRHALNDVDDSDRPDRTLEDLYQVLKKVDMLGFDCPEIAALQNLAQRAEDMQKQADVLMGEDQDTEAEDYIERCRRLLLEGSSLNVLLDALVRVEQIVERVQLSKELKEKLDDGEITLTLEEVRQLLTRTRACNMPADDKYVLLLESRQRVGDTWEDRAKSVLSLPIKTIEELEDFANLDSNIPIDPTVLDRLMQARAKAKDFEKQALAWLHPEPDISKPRPQDVMRLVNRAEKDFKISAVRDLRVTAEIAVDLETRCEQVKNNKYRKSSNEDLFATLRQWRSYTRDHLKMFTLPFFEEVEKELGKHEQWLKELPWWCEEHEQPEGQDILDDVMACTRQEDDDPPTDEFFTCICNNPVRPPPAGIPSDAVQCDYCFARFHGECAKNGGSCPFCDHHHWNGEIRKERNWHFCYLPHILRNAPDITKNYSDDWRQLQIIIHRVDRLSAVIGQFLSYTSQPDHQRPDFIHQVRHYMRKLYKIQFAVSPNPDVSFGLDLAQLHRILAGRPPLVRPKKRKRPKFTFGQDIDRDWSDGTRCICRGRTPYLLNYATVQCESCEKHYHSGCVFFPQEPTAHARKHYICPLCCLRKGRPYPFAEVRVKPYGELSDLALQNVVVMSLEAEGNIAPELYVNVEEMLEGCSKDIIYKKLPPPYMATLFVELVKFSPGQPETPNVEPHPLSSSSIPPPGSSRAPPPPHNGVSHHTRHLPAAIPVASSSRPLPNSPSSGQHPPPPPWSRWNPSLPPPGSSPSLPRREIIPIEPQPLRKRKHYDESPLEEFRPLRAPSPKRRSLEPPSLPSASQTTTPVLPPLHTPRQTLSPSLAMIMSTPDPPYSGPTYDAHNARLLDVKTSPSLLPRNR</sequence>
<comment type="cofactor">
    <cofactor evidence="1">
        <name>Fe(2+)</name>
        <dbReference type="ChEBI" id="CHEBI:29033"/>
    </cofactor>
</comment>
<dbReference type="InterPro" id="IPR001606">
    <property type="entry name" value="ARID_dom"/>
</dbReference>
<evidence type="ECO:0000313" key="20">
    <source>
        <dbReference type="Proteomes" id="UP000219338"/>
    </source>
</evidence>
<dbReference type="GO" id="GO:0000785">
    <property type="term" value="C:chromatin"/>
    <property type="evidence" value="ECO:0007669"/>
    <property type="project" value="TreeGrafter"/>
</dbReference>
<dbReference type="CDD" id="cd16100">
    <property type="entry name" value="ARID"/>
    <property type="match status" value="1"/>
</dbReference>
<feature type="compositionally biased region" description="Polar residues" evidence="14">
    <location>
        <begin position="321"/>
        <end position="342"/>
    </location>
</feature>